<dbReference type="CDD" id="cd00419">
    <property type="entry name" value="Ferrochelatase_C"/>
    <property type="match status" value="1"/>
</dbReference>
<evidence type="ECO:0000313" key="8">
    <source>
        <dbReference type="EMBL" id="QEA04016.1"/>
    </source>
</evidence>
<keyword evidence="7" id="KW-0627">Porphyrin biosynthesis</keyword>
<evidence type="ECO:0000256" key="1">
    <source>
        <dbReference type="ARBA" id="ARBA00004744"/>
    </source>
</evidence>
<comment type="pathway">
    <text evidence="1">Porphyrin-containing compound metabolism; protoheme biosynthesis.</text>
</comment>
<keyword evidence="5" id="KW-0350">Heme biosynthesis</keyword>
<dbReference type="AlphaFoldDB" id="A0A5B8R614"/>
<dbReference type="FunFam" id="3.40.50.1400:FF:000002">
    <property type="entry name" value="Ferrochelatase"/>
    <property type="match status" value="1"/>
</dbReference>
<protein>
    <submittedName>
        <fullName evidence="8">Ferrochelatase</fullName>
        <ecNumber evidence="8">4.99.1.1</ecNumber>
    </submittedName>
</protein>
<evidence type="ECO:0000256" key="2">
    <source>
        <dbReference type="ARBA" id="ARBA00022490"/>
    </source>
</evidence>
<name>A0A5B8R614_9ZZZZ</name>
<dbReference type="SUPFAM" id="SSF53800">
    <property type="entry name" value="Chelatase"/>
    <property type="match status" value="1"/>
</dbReference>
<dbReference type="CDD" id="cd03411">
    <property type="entry name" value="Ferrochelatase_N"/>
    <property type="match status" value="1"/>
</dbReference>
<dbReference type="InterPro" id="IPR033659">
    <property type="entry name" value="Ferrochelatase_N"/>
</dbReference>
<evidence type="ECO:0000256" key="6">
    <source>
        <dbReference type="ARBA" id="ARBA00023239"/>
    </source>
</evidence>
<dbReference type="NCBIfam" id="TIGR00109">
    <property type="entry name" value="hemH"/>
    <property type="match status" value="1"/>
</dbReference>
<dbReference type="InterPro" id="IPR001015">
    <property type="entry name" value="Ferrochelatase"/>
</dbReference>
<dbReference type="Pfam" id="PF00762">
    <property type="entry name" value="Ferrochelatase"/>
    <property type="match status" value="1"/>
</dbReference>
<dbReference type="PANTHER" id="PTHR11108">
    <property type="entry name" value="FERROCHELATASE"/>
    <property type="match status" value="1"/>
</dbReference>
<keyword evidence="3" id="KW-0479">Metal-binding</keyword>
<evidence type="ECO:0000256" key="3">
    <source>
        <dbReference type="ARBA" id="ARBA00022723"/>
    </source>
</evidence>
<dbReference type="InterPro" id="IPR033644">
    <property type="entry name" value="Ferrochelatase_C"/>
</dbReference>
<gene>
    <name evidence="8" type="primary">hemH</name>
    <name evidence="8" type="ORF">KBTEX_00317</name>
</gene>
<evidence type="ECO:0000256" key="5">
    <source>
        <dbReference type="ARBA" id="ARBA00023133"/>
    </source>
</evidence>
<dbReference type="UniPathway" id="UPA00252"/>
<proteinExistence type="inferred from homology"/>
<reference evidence="8" key="1">
    <citation type="submission" date="2019-06" db="EMBL/GenBank/DDBJ databases">
        <authorList>
            <person name="Murdoch R.W."/>
            <person name="Fathepure B."/>
        </authorList>
    </citation>
    <scope>NUCLEOTIDE SEQUENCE</scope>
</reference>
<dbReference type="InterPro" id="IPR019772">
    <property type="entry name" value="Ferrochelatase_AS"/>
</dbReference>
<sequence>MTSETPIGILLTNLGTPDTPDTKGLRRYLAEFLWDPRVVEAPRLPWWLVLHGVILRTRPRKSAQAYQRIWEEDGSPLLTTTRRQAEAVRRFIAERTGRPIPVAVGMRYGRPSIEDGIAELERAGAERIAVLPLYPQYSASTTASTYDAVAKAMTRRRRVPGLRLVRDYHDHPGYLDALAASISEYWQHYDRGDILLFSFHGIPREYADRGDPYPEQCARTAAAVAGRLGLGPEEWLTTFQSRFGPKEWLQPYTDVTLQRLAGEGTRRVDMICPGFAADCLETLEENDIGNRELFIESGGESFHYIPCLNVRDDHIRALGDIVLRELQGWLAAPEPAANDDIFSAGGH</sequence>
<dbReference type="HAMAP" id="MF_00323">
    <property type="entry name" value="Ferrochelatase"/>
    <property type="match status" value="1"/>
</dbReference>
<keyword evidence="4" id="KW-0408">Iron</keyword>
<organism evidence="8">
    <name type="scientific">uncultured organism</name>
    <dbReference type="NCBI Taxonomy" id="155900"/>
    <lineage>
        <taxon>unclassified sequences</taxon>
        <taxon>environmental samples</taxon>
    </lineage>
</organism>
<dbReference type="PROSITE" id="PS00534">
    <property type="entry name" value="FERROCHELATASE"/>
    <property type="match status" value="1"/>
</dbReference>
<evidence type="ECO:0000256" key="7">
    <source>
        <dbReference type="ARBA" id="ARBA00023244"/>
    </source>
</evidence>
<dbReference type="Gene3D" id="3.40.50.1400">
    <property type="match status" value="2"/>
</dbReference>
<accession>A0A5B8R614</accession>
<dbReference type="EC" id="4.99.1.1" evidence="8"/>
<dbReference type="PANTHER" id="PTHR11108:SF1">
    <property type="entry name" value="FERROCHELATASE, MITOCHONDRIAL"/>
    <property type="match status" value="1"/>
</dbReference>
<keyword evidence="6 8" id="KW-0456">Lyase</keyword>
<dbReference type="GO" id="GO:0046872">
    <property type="term" value="F:metal ion binding"/>
    <property type="evidence" value="ECO:0007669"/>
    <property type="project" value="UniProtKB-KW"/>
</dbReference>
<evidence type="ECO:0000256" key="4">
    <source>
        <dbReference type="ARBA" id="ARBA00023004"/>
    </source>
</evidence>
<dbReference type="GO" id="GO:0006783">
    <property type="term" value="P:heme biosynthetic process"/>
    <property type="evidence" value="ECO:0007669"/>
    <property type="project" value="UniProtKB-KW"/>
</dbReference>
<dbReference type="EMBL" id="MN079078">
    <property type="protein sequence ID" value="QEA04016.1"/>
    <property type="molecule type" value="Genomic_DNA"/>
</dbReference>
<keyword evidence="2" id="KW-0963">Cytoplasm</keyword>
<dbReference type="GO" id="GO:0004325">
    <property type="term" value="F:ferrochelatase activity"/>
    <property type="evidence" value="ECO:0007669"/>
    <property type="project" value="InterPro"/>
</dbReference>